<reference evidence="1 2" key="1">
    <citation type="submission" date="2024-07" db="EMBL/GenBank/DDBJ databases">
        <authorList>
            <person name="Yun M."/>
        </authorList>
    </citation>
    <scope>NUCLEOTIDE SEQUENCE [LARGE SCALE GENOMIC DNA]</scope>
    <source>
        <strain evidence="1 2">MS01</strain>
    </source>
</reference>
<keyword evidence="2" id="KW-1185">Reference proteome</keyword>
<protein>
    <recommendedName>
        <fullName evidence="3">Bacteriocin</fullName>
    </recommendedName>
</protein>
<evidence type="ECO:0000313" key="2">
    <source>
        <dbReference type="Proteomes" id="UP001556617"/>
    </source>
</evidence>
<evidence type="ECO:0000313" key="1">
    <source>
        <dbReference type="EMBL" id="MEX0379806.1"/>
    </source>
</evidence>
<accession>A0ABV3S250</accession>
<gene>
    <name evidence="1" type="ORF">AB3K24_00315</name>
</gene>
<dbReference type="Proteomes" id="UP001556617">
    <property type="component" value="Unassembled WGS sequence"/>
</dbReference>
<proteinExistence type="predicted"/>
<dbReference type="EMBL" id="JBFPER010000001">
    <property type="protein sequence ID" value="MEX0379806.1"/>
    <property type="molecule type" value="Genomic_DNA"/>
</dbReference>
<organism evidence="1 2">
    <name type="scientific">Leuconostoc aquikimchii</name>
    <dbReference type="NCBI Taxonomy" id="3236804"/>
    <lineage>
        <taxon>Bacteria</taxon>
        <taxon>Bacillati</taxon>
        <taxon>Bacillota</taxon>
        <taxon>Bacilli</taxon>
        <taxon>Lactobacillales</taxon>
        <taxon>Lactobacillaceae</taxon>
        <taxon>Leuconostoc</taxon>
    </lineage>
</organism>
<evidence type="ECO:0008006" key="3">
    <source>
        <dbReference type="Google" id="ProtNLM"/>
    </source>
</evidence>
<comment type="caution">
    <text evidence="1">The sequence shown here is derived from an EMBL/GenBank/DDBJ whole genome shotgun (WGS) entry which is preliminary data.</text>
</comment>
<name>A0ABV3S250_9LACO</name>
<dbReference type="RefSeq" id="WP_367973084.1">
    <property type="nucleotide sequence ID" value="NZ_JBFPEQ010000001.1"/>
</dbReference>
<sequence>MLSNKELKRLSVKDLSEIKGGSQMISRGALYMQTPSQRRSFGHGFLNGFKKAWS</sequence>